<reference evidence="3 4" key="1">
    <citation type="submission" date="2020-11" db="EMBL/GenBank/DDBJ databases">
        <authorList>
            <person name="Sun Q."/>
        </authorList>
    </citation>
    <scope>NUCLEOTIDE SEQUENCE [LARGE SCALE GENOMIC DNA]</scope>
    <source>
        <strain evidence="3 4">P8398</strain>
    </source>
</reference>
<sequence>MTYATPSLTSLALALALLAATGAAGSAAAQSGAPAPAGAPLQAPAAVPGQTPAPATAPISKPAPVLAPVVKPAPATAAPGTVKAAPLGDKLLWKDLSRPQQLALDPLKGEWDNMETARKQKWVDIANRYSSMKPDEQLRVQERMRDWIKLTPAERRLARENYTLSKKLDKSKKSVEWEKYQQLPDEEKKKLALDAAVAKKQVTNLPPTTQTKPVAPTKPPAACPPGTIRNAPAAVPRCIASPSAGAPLAVPATPPATISPITPPAPPAAPVSNAK</sequence>
<evidence type="ECO:0000256" key="1">
    <source>
        <dbReference type="SAM" id="MobiDB-lite"/>
    </source>
</evidence>
<evidence type="ECO:0000313" key="3">
    <source>
        <dbReference type="EMBL" id="QPI49782.1"/>
    </source>
</evidence>
<dbReference type="EMBL" id="CP065053">
    <property type="protein sequence ID" value="QPI49782.1"/>
    <property type="molecule type" value="Genomic_DNA"/>
</dbReference>
<evidence type="ECO:0000256" key="2">
    <source>
        <dbReference type="SAM" id="SignalP"/>
    </source>
</evidence>
<gene>
    <name evidence="3" type="ORF">IV454_30925</name>
</gene>
<feature type="compositionally biased region" description="Low complexity" evidence="1">
    <location>
        <begin position="206"/>
        <end position="215"/>
    </location>
</feature>
<evidence type="ECO:0000313" key="4">
    <source>
        <dbReference type="Proteomes" id="UP000662888"/>
    </source>
</evidence>
<feature type="chain" id="PRO_5046771129" evidence="2">
    <location>
        <begin position="30"/>
        <end position="275"/>
    </location>
</feature>
<protein>
    <submittedName>
        <fullName evidence="3">DUF3106 domain-containing protein</fullName>
    </submittedName>
</protein>
<proteinExistence type="predicted"/>
<keyword evidence="4" id="KW-1185">Reference proteome</keyword>
<dbReference type="RefSeq" id="WP_206089416.1">
    <property type="nucleotide sequence ID" value="NZ_CP065053.1"/>
</dbReference>
<dbReference type="Proteomes" id="UP000662888">
    <property type="component" value="Chromosome"/>
</dbReference>
<feature type="signal peptide" evidence="2">
    <location>
        <begin position="1"/>
        <end position="29"/>
    </location>
</feature>
<keyword evidence="2" id="KW-0732">Signal</keyword>
<name>A0AA48WCB5_9BURK</name>
<feature type="region of interest" description="Disordered" evidence="1">
    <location>
        <begin position="206"/>
        <end position="228"/>
    </location>
</feature>
<feature type="region of interest" description="Disordered" evidence="1">
    <location>
        <begin position="242"/>
        <end position="275"/>
    </location>
</feature>
<feature type="compositionally biased region" description="Low complexity" evidence="1">
    <location>
        <begin position="244"/>
        <end position="260"/>
    </location>
</feature>
<accession>A0AA48WCB5</accession>
<feature type="compositionally biased region" description="Low complexity" evidence="1">
    <location>
        <begin position="27"/>
        <end position="46"/>
    </location>
</feature>
<feature type="region of interest" description="Disordered" evidence="1">
    <location>
        <begin position="27"/>
        <end position="59"/>
    </location>
</feature>
<dbReference type="Pfam" id="PF11304">
    <property type="entry name" value="DUF3106"/>
    <property type="match status" value="1"/>
</dbReference>
<dbReference type="InterPro" id="IPR021455">
    <property type="entry name" value="DUF3106"/>
</dbReference>
<organism evidence="3 4">
    <name type="scientific">Massilia antarctica</name>
    <dbReference type="NCBI Taxonomy" id="2765360"/>
    <lineage>
        <taxon>Bacteria</taxon>
        <taxon>Pseudomonadati</taxon>
        <taxon>Pseudomonadota</taxon>
        <taxon>Betaproteobacteria</taxon>
        <taxon>Burkholderiales</taxon>
        <taxon>Oxalobacteraceae</taxon>
        <taxon>Telluria group</taxon>
        <taxon>Massilia</taxon>
    </lineage>
</organism>